<proteinExistence type="predicted"/>
<reference evidence="3" key="1">
    <citation type="submission" date="2015-07" db="EMBL/GenBank/DDBJ databases">
        <title>Whole genome sequence of an Ensifer adhaerens strain isolated from a cave pool in the Wind Cave National Park.</title>
        <authorList>
            <person name="Eng W.W.H."/>
            <person name="Gan H.M."/>
            <person name="Barton H.A."/>
            <person name="Savka M.A."/>
        </authorList>
    </citation>
    <scope>NUCLEOTIDE SEQUENCE [LARGE SCALE GENOMIC DNA]</scope>
    <source>
        <strain evidence="3">SD006</strain>
    </source>
</reference>
<dbReference type="RefSeq" id="WP_053248541.1">
    <property type="nucleotide sequence ID" value="NZ_LGAP01000003.1"/>
</dbReference>
<keyword evidence="1" id="KW-0732">Signal</keyword>
<dbReference type="AlphaFoldDB" id="A0A0L8BZU2"/>
<accession>A0A0L8BZU2</accession>
<feature type="signal peptide" evidence="1">
    <location>
        <begin position="1"/>
        <end position="19"/>
    </location>
</feature>
<comment type="caution">
    <text evidence="2">The sequence shown here is derived from an EMBL/GenBank/DDBJ whole genome shotgun (WGS) entry which is preliminary data.</text>
</comment>
<organism evidence="2 3">
    <name type="scientific">Ensifer adhaerens</name>
    <name type="common">Sinorhizobium morelense</name>
    <dbReference type="NCBI Taxonomy" id="106592"/>
    <lineage>
        <taxon>Bacteria</taxon>
        <taxon>Pseudomonadati</taxon>
        <taxon>Pseudomonadota</taxon>
        <taxon>Alphaproteobacteria</taxon>
        <taxon>Hyphomicrobiales</taxon>
        <taxon>Rhizobiaceae</taxon>
        <taxon>Sinorhizobium/Ensifer group</taxon>
        <taxon>Ensifer</taxon>
    </lineage>
</organism>
<gene>
    <name evidence="2" type="ORF">AC244_09285</name>
</gene>
<evidence type="ECO:0000256" key="1">
    <source>
        <dbReference type="SAM" id="SignalP"/>
    </source>
</evidence>
<dbReference type="EMBL" id="LGAP01000003">
    <property type="protein sequence ID" value="KOF20090.1"/>
    <property type="molecule type" value="Genomic_DNA"/>
</dbReference>
<name>A0A0L8BZU2_ENSAD</name>
<protein>
    <submittedName>
        <fullName evidence="2">Uncharacterized protein</fullName>
    </submittedName>
</protein>
<evidence type="ECO:0000313" key="2">
    <source>
        <dbReference type="EMBL" id="KOF20090.1"/>
    </source>
</evidence>
<evidence type="ECO:0000313" key="3">
    <source>
        <dbReference type="Proteomes" id="UP000037425"/>
    </source>
</evidence>
<dbReference type="PATRIC" id="fig|106592.7.peg.4613"/>
<feature type="chain" id="PRO_5005581554" evidence="1">
    <location>
        <begin position="20"/>
        <end position="120"/>
    </location>
</feature>
<dbReference type="Proteomes" id="UP000037425">
    <property type="component" value="Unassembled WGS sequence"/>
</dbReference>
<sequence length="120" mass="12649">MRRAVVACIIALMPSAAFAGNYACYGKGAAGLSIDAQGNRNAVRFKPKSYFALRIEDDEISGDRFPDSLACSSVADGDQIFCSGNGVMLSYTASNGEYVLTMFGKGPVVLEAGSCSWLTN</sequence>